<reference evidence="1" key="1">
    <citation type="submission" date="2013-10" db="EMBL/GenBank/DDBJ databases">
        <title>Antibiotic resistance diversity of beta-lactamase producers in the General Hospital Vienna.</title>
        <authorList>
            <person name="Barisic I."/>
            <person name="Mitteregger D."/>
            <person name="Hirschl A.M."/>
            <person name="Noehammer C."/>
            <person name="Wiesinger-Mayr H."/>
        </authorList>
    </citation>
    <scope>NUCLEOTIDE SEQUENCE [LARGE SCALE GENOMIC DNA]</scope>
    <source>
        <strain evidence="1">IS43</strain>
    </source>
</reference>
<organism evidence="1 2">
    <name type="scientific">Klebsiella pneumoniae IS43</name>
    <dbReference type="NCBI Taxonomy" id="1432552"/>
    <lineage>
        <taxon>Bacteria</taxon>
        <taxon>Pseudomonadati</taxon>
        <taxon>Pseudomonadota</taxon>
        <taxon>Gammaproteobacteria</taxon>
        <taxon>Enterobacterales</taxon>
        <taxon>Enterobacteriaceae</taxon>
        <taxon>Klebsiella/Raoultella group</taxon>
        <taxon>Klebsiella</taxon>
        <taxon>Klebsiella pneumoniae complex</taxon>
    </lineage>
</organism>
<sequence>MAGIQTKLNKFTEAMENLTLVEAYYNRSPDARDVIGSC</sequence>
<name>W1DRK2_KLEPN</name>
<dbReference type="AlphaFoldDB" id="W1DRK2"/>
<protein>
    <submittedName>
        <fullName evidence="1">Uncharacterized protein</fullName>
    </submittedName>
</protein>
<evidence type="ECO:0000313" key="2">
    <source>
        <dbReference type="Proteomes" id="UP000019183"/>
    </source>
</evidence>
<evidence type="ECO:0000313" key="1">
    <source>
        <dbReference type="EMBL" id="CDL11365.1"/>
    </source>
</evidence>
<comment type="caution">
    <text evidence="1">The sequence shown here is derived from an EMBL/GenBank/DDBJ whole genome shotgun (WGS) entry which is preliminary data.</text>
</comment>
<accession>W1DRK2</accession>
<keyword evidence="2" id="KW-1185">Reference proteome</keyword>
<dbReference type="Proteomes" id="UP000019183">
    <property type="component" value="Unassembled WGS sequence"/>
</dbReference>
<dbReference type="EMBL" id="CBWK010000644">
    <property type="protein sequence ID" value="CDL11365.1"/>
    <property type="molecule type" value="Genomic_DNA"/>
</dbReference>
<proteinExistence type="predicted"/>